<accession>A0A1T4Z4R9</accession>
<evidence type="ECO:0000313" key="2">
    <source>
        <dbReference type="EMBL" id="SKB09067.1"/>
    </source>
</evidence>
<dbReference type="AlphaFoldDB" id="A0A1T4Z4R9"/>
<dbReference type="PANTHER" id="PTHR33490:SF1">
    <property type="entry name" value="SLL1233 PROTEIN"/>
    <property type="match status" value="1"/>
</dbReference>
<gene>
    <name evidence="2" type="ORF">SAMN02745166_05087</name>
</gene>
<dbReference type="PANTHER" id="PTHR33490">
    <property type="entry name" value="BLR5614 PROTEIN-RELATED"/>
    <property type="match status" value="1"/>
</dbReference>
<sequence>MAIHVALRHVTRYLFDRPVNLSPHIVRLRPAPHCRTPILSYSLKITPENHFINWQQDPQSNYLARLVFPEKTTELSVEVDLVAEMAVFNPFDFFLEPQAETVPFHYDPVLAHELEPFHRKLPLTPLLGGYLRGIRQQMTAGKAPMRTIDFLVMLNQSLWKDISYTIRMEPGVQTPEETLDLCSGSCRDSAWLMVQIMRHLGMAARFVSGYLIQLKADVKSLDGPSGTEVDFTDLHAWCEVYLPGAGWVGLDPTSGLFAGEGHIPLASTPDPTSAAPVTGLVDKCEVEFGHEMAVTRIFESPRVTKPYTEEQWKAIEELGYQIDGELESGDVRLTMGGEPTFVSIDDMEGEEWNTAAVGPKKRLLSGELIKRLRHQFGQGGLLHYGTGKWYPGESLPRWALGCYWRKDGVPVWADDRLIADEAKDYGHNENLARAFGVALAAGLGVNPKWLKPGYEDAFYYMWKEKRLPVNVDVLKSNLDDPEERKRLTKVFEQGLDKVVGYVLPIQRNYYGDELRWVSGPWFVRDDHMFLIPGDSPMGLRLPLDSIPWVSKTDYPWIHPEDPTKDWPDLPPRPESRQKFLEAFGEWTGNGADPFNVPGSYGEGIYAGQGKPERRRLDPLKPEEIDDYIERYPAQQESAGWIIRTGICFEPRDGRLHVFMPPVAEVEDYLDLVAVVEDVAATLKTPVIIEGTPPPYDPRLQVIKVTPDPGVIEVNMHPVKKWDEMVNNTKILYEEARLTRLGTEKFMVDGRHTGTGGGNHIVVGGETPRHSPFLRRPDLLKSLLGYWHNHPSLSYLFSGLFIGPTSQHPRVDEARNDALFELEVAFKELNRHTAEKGHTPPWLVDRIFRNILVDATGNTHRTEFCIDKLFDPGSSSGRLGLVELRSFEMPPHPEMSLAQQLLMRAAIARFWKEPYECNLVRWGTELHDRYLLPHFIWDDFKDVIEDFQGAGYAMSPDWFAPHLEFKFPTVGHINQRGVNLELRTAIEPWHVLGEDGAPGGTVRYVDSSLERVQVKTSGLVNGRFVVTCNGCLVPLHPTGVVGEYVAGVRYRAWQPPNCLQPTIGVHSPLVFDIVDTWNKRSLGGATYHVAHPGGRSFETFPVNSYEAESRRLARFFPTGHTPGQVVPQEIPVVPEFPFTLDLRLG</sequence>
<evidence type="ECO:0000313" key="3">
    <source>
        <dbReference type="Proteomes" id="UP000190774"/>
    </source>
</evidence>
<dbReference type="SMART" id="SM00460">
    <property type="entry name" value="TGc"/>
    <property type="match status" value="1"/>
</dbReference>
<proteinExistence type="predicted"/>
<dbReference type="EMBL" id="FUYE01000033">
    <property type="protein sequence ID" value="SKB09067.1"/>
    <property type="molecule type" value="Genomic_DNA"/>
</dbReference>
<dbReference type="Proteomes" id="UP000190774">
    <property type="component" value="Unassembled WGS sequence"/>
</dbReference>
<organism evidence="2 3">
    <name type="scientific">Prosthecobacter debontii</name>
    <dbReference type="NCBI Taxonomy" id="48467"/>
    <lineage>
        <taxon>Bacteria</taxon>
        <taxon>Pseudomonadati</taxon>
        <taxon>Verrucomicrobiota</taxon>
        <taxon>Verrucomicrobiia</taxon>
        <taxon>Verrucomicrobiales</taxon>
        <taxon>Verrucomicrobiaceae</taxon>
        <taxon>Prosthecobacter</taxon>
    </lineage>
</organism>
<dbReference type="Gene3D" id="3.10.620.30">
    <property type="match status" value="1"/>
</dbReference>
<dbReference type="RefSeq" id="WP_078816186.1">
    <property type="nucleotide sequence ID" value="NZ_FUYE01000033.1"/>
</dbReference>
<feature type="domain" description="Transglutaminase-like" evidence="1">
    <location>
        <begin position="178"/>
        <end position="254"/>
    </location>
</feature>
<dbReference type="Pfam" id="PF09899">
    <property type="entry name" value="DUF2126"/>
    <property type="match status" value="1"/>
</dbReference>
<dbReference type="InterPro" id="IPR002931">
    <property type="entry name" value="Transglutaminase-like"/>
</dbReference>
<dbReference type="STRING" id="48467.SAMN02745166_05087"/>
<dbReference type="SUPFAM" id="SSF54001">
    <property type="entry name" value="Cysteine proteinases"/>
    <property type="match status" value="1"/>
</dbReference>
<dbReference type="InterPro" id="IPR038765">
    <property type="entry name" value="Papain-like_cys_pep_sf"/>
</dbReference>
<name>A0A1T4Z4R9_9BACT</name>
<evidence type="ECO:0000259" key="1">
    <source>
        <dbReference type="SMART" id="SM00460"/>
    </source>
</evidence>
<protein>
    <submittedName>
        <fullName evidence="2">Uncharacterized conserved protein, DUF2126 family</fullName>
    </submittedName>
</protein>
<reference evidence="3" key="1">
    <citation type="submission" date="2017-02" db="EMBL/GenBank/DDBJ databases">
        <authorList>
            <person name="Varghese N."/>
            <person name="Submissions S."/>
        </authorList>
    </citation>
    <scope>NUCLEOTIDE SEQUENCE [LARGE SCALE GENOMIC DNA]</scope>
    <source>
        <strain evidence="3">ATCC 700200</strain>
    </source>
</reference>
<dbReference type="Pfam" id="PF01841">
    <property type="entry name" value="Transglut_core"/>
    <property type="match status" value="1"/>
</dbReference>
<dbReference type="InterPro" id="IPR018667">
    <property type="entry name" value="DUF2126"/>
</dbReference>
<dbReference type="Pfam" id="PF08379">
    <property type="entry name" value="Bact_transglu_N"/>
    <property type="match status" value="1"/>
</dbReference>
<keyword evidence="3" id="KW-1185">Reference proteome</keyword>
<dbReference type="InterPro" id="IPR013589">
    <property type="entry name" value="Bac_transglu_N"/>
</dbReference>
<dbReference type="OrthoDB" id="9804872at2"/>